<dbReference type="PROSITE" id="PS50109">
    <property type="entry name" value="HIS_KIN"/>
    <property type="match status" value="1"/>
</dbReference>
<keyword evidence="10" id="KW-1133">Transmembrane helix</keyword>
<dbReference type="PANTHER" id="PTHR44936:SF10">
    <property type="entry name" value="SENSOR PROTEIN RSTB"/>
    <property type="match status" value="1"/>
</dbReference>
<dbReference type="SUPFAM" id="SSF47384">
    <property type="entry name" value="Homodimeric domain of signal transducing histidine kinase"/>
    <property type="match status" value="1"/>
</dbReference>
<comment type="caution">
    <text evidence="12">The sequence shown here is derived from an EMBL/GenBank/DDBJ whole genome shotgun (WGS) entry which is preliminary data.</text>
</comment>
<keyword evidence="10" id="KW-0812">Transmembrane</keyword>
<protein>
    <recommendedName>
        <fullName evidence="3">histidine kinase</fullName>
        <ecNumber evidence="3">2.7.13.3</ecNumber>
    </recommendedName>
</protein>
<dbReference type="GO" id="GO:0005886">
    <property type="term" value="C:plasma membrane"/>
    <property type="evidence" value="ECO:0007669"/>
    <property type="project" value="UniProtKB-SubCell"/>
</dbReference>
<comment type="catalytic activity">
    <reaction evidence="1">
        <text>ATP + protein L-histidine = ADP + protein N-phospho-L-histidine.</text>
        <dbReference type="EC" id="2.7.13.3"/>
    </reaction>
</comment>
<dbReference type="PRINTS" id="PR00344">
    <property type="entry name" value="BCTRLSENSOR"/>
</dbReference>
<keyword evidence="4" id="KW-1003">Cell membrane</keyword>
<evidence type="ECO:0000256" key="2">
    <source>
        <dbReference type="ARBA" id="ARBA00004651"/>
    </source>
</evidence>
<keyword evidence="7" id="KW-0547">Nucleotide-binding</keyword>
<feature type="transmembrane region" description="Helical" evidence="10">
    <location>
        <begin position="239"/>
        <end position="263"/>
    </location>
</feature>
<accession>A0A0N1MW88</accession>
<dbReference type="GO" id="GO:0000155">
    <property type="term" value="F:phosphorelay sensor kinase activity"/>
    <property type="evidence" value="ECO:0007669"/>
    <property type="project" value="InterPro"/>
</dbReference>
<dbReference type="PANTHER" id="PTHR44936">
    <property type="entry name" value="SENSOR PROTEIN CREC"/>
    <property type="match status" value="1"/>
</dbReference>
<dbReference type="AlphaFoldDB" id="A0A0N1MW88"/>
<keyword evidence="10" id="KW-0472">Membrane</keyword>
<dbReference type="RefSeq" id="WP_054453308.1">
    <property type="nucleotide sequence ID" value="NZ_LHPH01000004.1"/>
</dbReference>
<dbReference type="STRING" id="187330.AMS58_11205"/>
<evidence type="ECO:0000259" key="11">
    <source>
        <dbReference type="PROSITE" id="PS50109"/>
    </source>
</evidence>
<dbReference type="Pfam" id="PF02518">
    <property type="entry name" value="HATPase_c"/>
    <property type="match status" value="1"/>
</dbReference>
<dbReference type="Gene3D" id="3.30.565.10">
    <property type="entry name" value="Histidine kinase-like ATPase, C-terminal domain"/>
    <property type="match status" value="1"/>
</dbReference>
<organism evidence="12 13">
    <name type="scientific">Pseudoalteromonas porphyrae</name>
    <dbReference type="NCBI Taxonomy" id="187330"/>
    <lineage>
        <taxon>Bacteria</taxon>
        <taxon>Pseudomonadati</taxon>
        <taxon>Pseudomonadota</taxon>
        <taxon>Gammaproteobacteria</taxon>
        <taxon>Alteromonadales</taxon>
        <taxon>Pseudoalteromonadaceae</taxon>
        <taxon>Pseudoalteromonas</taxon>
    </lineage>
</organism>
<dbReference type="InterPro" id="IPR004358">
    <property type="entry name" value="Sig_transdc_His_kin-like_C"/>
</dbReference>
<dbReference type="EMBL" id="LHPH01000004">
    <property type="protein sequence ID" value="KPH64703.1"/>
    <property type="molecule type" value="Genomic_DNA"/>
</dbReference>
<keyword evidence="8 12" id="KW-0418">Kinase</keyword>
<proteinExistence type="predicted"/>
<keyword evidence="9" id="KW-0067">ATP-binding</keyword>
<keyword evidence="5" id="KW-0597">Phosphoprotein</keyword>
<evidence type="ECO:0000256" key="10">
    <source>
        <dbReference type="SAM" id="Phobius"/>
    </source>
</evidence>
<evidence type="ECO:0000256" key="6">
    <source>
        <dbReference type="ARBA" id="ARBA00022679"/>
    </source>
</evidence>
<dbReference type="InterPro" id="IPR003594">
    <property type="entry name" value="HATPase_dom"/>
</dbReference>
<gene>
    <name evidence="12" type="ORF">ADS77_05415</name>
</gene>
<evidence type="ECO:0000256" key="5">
    <source>
        <dbReference type="ARBA" id="ARBA00022553"/>
    </source>
</evidence>
<dbReference type="EC" id="2.7.13.3" evidence="3"/>
<reference evidence="12 13" key="1">
    <citation type="submission" date="2015-08" db="EMBL/GenBank/DDBJ databases">
        <title>Draft Genome Sequence of Pseudoalteromonas porphyrae UCD-SED14.</title>
        <authorList>
            <person name="Coil D.A."/>
            <person name="Jospin G."/>
            <person name="Lee R.D."/>
            <person name="Eisen J.A."/>
        </authorList>
    </citation>
    <scope>NUCLEOTIDE SEQUENCE [LARGE SCALE GENOMIC DNA]</scope>
    <source>
        <strain evidence="12 13">UCD-SED14</strain>
    </source>
</reference>
<dbReference type="Gene3D" id="1.10.287.130">
    <property type="match status" value="1"/>
</dbReference>
<dbReference type="Proteomes" id="UP000037848">
    <property type="component" value="Unassembled WGS sequence"/>
</dbReference>
<feature type="domain" description="Histidine kinase" evidence="11">
    <location>
        <begin position="323"/>
        <end position="534"/>
    </location>
</feature>
<evidence type="ECO:0000256" key="4">
    <source>
        <dbReference type="ARBA" id="ARBA00022475"/>
    </source>
</evidence>
<evidence type="ECO:0000256" key="7">
    <source>
        <dbReference type="ARBA" id="ARBA00022741"/>
    </source>
</evidence>
<evidence type="ECO:0000313" key="12">
    <source>
        <dbReference type="EMBL" id="KPH64703.1"/>
    </source>
</evidence>
<dbReference type="InterPro" id="IPR003661">
    <property type="entry name" value="HisK_dim/P_dom"/>
</dbReference>
<dbReference type="SUPFAM" id="SSF55874">
    <property type="entry name" value="ATPase domain of HSP90 chaperone/DNA topoisomerase II/histidine kinase"/>
    <property type="match status" value="1"/>
</dbReference>
<evidence type="ECO:0000256" key="9">
    <source>
        <dbReference type="ARBA" id="ARBA00022840"/>
    </source>
</evidence>
<dbReference type="OrthoDB" id="9804645at2"/>
<dbReference type="SMART" id="SM00387">
    <property type="entry name" value="HATPase_c"/>
    <property type="match status" value="1"/>
</dbReference>
<evidence type="ECO:0000256" key="1">
    <source>
        <dbReference type="ARBA" id="ARBA00000085"/>
    </source>
</evidence>
<keyword evidence="13" id="KW-1185">Reference proteome</keyword>
<dbReference type="InterPro" id="IPR036890">
    <property type="entry name" value="HATPase_C_sf"/>
</dbReference>
<dbReference type="InterPro" id="IPR005467">
    <property type="entry name" value="His_kinase_dom"/>
</dbReference>
<dbReference type="Pfam" id="PF00512">
    <property type="entry name" value="HisKA"/>
    <property type="match status" value="1"/>
</dbReference>
<evidence type="ECO:0000256" key="3">
    <source>
        <dbReference type="ARBA" id="ARBA00012438"/>
    </source>
</evidence>
<evidence type="ECO:0000313" key="13">
    <source>
        <dbReference type="Proteomes" id="UP000037848"/>
    </source>
</evidence>
<dbReference type="SMART" id="SM00388">
    <property type="entry name" value="HisKA"/>
    <property type="match status" value="1"/>
</dbReference>
<dbReference type="GO" id="GO:0005524">
    <property type="term" value="F:ATP binding"/>
    <property type="evidence" value="ECO:0007669"/>
    <property type="project" value="UniProtKB-KW"/>
</dbReference>
<comment type="subcellular location">
    <subcellularLocation>
        <location evidence="2">Cell membrane</location>
        <topology evidence="2">Multi-pass membrane protein</topology>
    </subcellularLocation>
</comment>
<name>A0A0N1MW88_9GAMM</name>
<dbReference type="PATRIC" id="fig|187330.3.peg.2854"/>
<sequence length="540" mass="61472">MKRSLLFLSFIIIFSVVSIQLLVIPHFESNVRYPTEKWALEFLTSGSTDLLAQQLQSIPKHQRIAYLQTIQANFGFELTLQDYQQNDFSSEQQSWLAEDKIWGDPQADLAYRKIDNEQLLVIVKPNTVPKHLVNEAQRWMMGSFYLLSNILAKHPQHNWPSIIDSLSDNFSYPVALMTLSELTYTKQQIAQLKTGAIVTISTADSNFIGYPADIAVQRIKNSDKVIVLGPFSPQLKGKVVYMLSIFYFIFGFFLLIPIIIWLIPGWRSMLSLNKVAILLGQGKFDARAKLIRFSHLNHLSKTFNTMAEKIQRLISSHKTLINAVSHELRTPIARIEFNIELLRNSTANNYQLGQLERIELSLNELNSLVSEMLTHARFEREIPTLTFAAVELNHWIKQELLCWQEANPDIDIVLLEQGICHAMIDTFYMSRALSNLMRNAIAYGRNRIQVSYKKTVKGWLICVADNGDGIPLSNAEKVFEPFYREDQSRNLQVGGTGLGLAIVKQILGWHEGSASVEPSSLGGACFMLNWPAKRIHQEST</sequence>
<dbReference type="InterPro" id="IPR050980">
    <property type="entry name" value="2C_sensor_his_kinase"/>
</dbReference>
<dbReference type="CDD" id="cd00082">
    <property type="entry name" value="HisKA"/>
    <property type="match status" value="1"/>
</dbReference>
<keyword evidence="6" id="KW-0808">Transferase</keyword>
<evidence type="ECO:0000256" key="8">
    <source>
        <dbReference type="ARBA" id="ARBA00022777"/>
    </source>
</evidence>
<dbReference type="InterPro" id="IPR036097">
    <property type="entry name" value="HisK_dim/P_sf"/>
</dbReference>